<gene>
    <name evidence="5" type="ORF">LCGC14_1553870</name>
</gene>
<dbReference type="Pfam" id="PF01695">
    <property type="entry name" value="IstB_IS21"/>
    <property type="match status" value="1"/>
</dbReference>
<accession>A0A0F9IPK1</accession>
<dbReference type="SMART" id="SM00382">
    <property type="entry name" value="AAA"/>
    <property type="match status" value="1"/>
</dbReference>
<dbReference type="InterPro" id="IPR003593">
    <property type="entry name" value="AAA+_ATPase"/>
</dbReference>
<dbReference type="Gene3D" id="3.40.50.300">
    <property type="entry name" value="P-loop containing nucleotide triphosphate hydrolases"/>
    <property type="match status" value="1"/>
</dbReference>
<dbReference type="InterPro" id="IPR028350">
    <property type="entry name" value="DNAC/IstB-like"/>
</dbReference>
<keyword evidence="3" id="KW-0067">ATP-binding</keyword>
<keyword evidence="2" id="KW-0547">Nucleotide-binding</keyword>
<name>A0A0F9IPK1_9ZZZZ</name>
<proteinExistence type="inferred from homology"/>
<dbReference type="PANTHER" id="PTHR30050">
    <property type="entry name" value="CHROMOSOMAL REPLICATION INITIATOR PROTEIN DNAA"/>
    <property type="match status" value="1"/>
</dbReference>
<dbReference type="CDD" id="cd00009">
    <property type="entry name" value="AAA"/>
    <property type="match status" value="1"/>
</dbReference>
<organism evidence="5">
    <name type="scientific">marine sediment metagenome</name>
    <dbReference type="NCBI Taxonomy" id="412755"/>
    <lineage>
        <taxon>unclassified sequences</taxon>
        <taxon>metagenomes</taxon>
        <taxon>ecological metagenomes</taxon>
    </lineage>
</organism>
<feature type="domain" description="AAA+ ATPase" evidence="4">
    <location>
        <begin position="99"/>
        <end position="231"/>
    </location>
</feature>
<dbReference type="EMBL" id="LAZR01011914">
    <property type="protein sequence ID" value="KKM54004.1"/>
    <property type="molecule type" value="Genomic_DNA"/>
</dbReference>
<dbReference type="NCBIfam" id="NF038214">
    <property type="entry name" value="IS21_help_AAA"/>
    <property type="match status" value="1"/>
</dbReference>
<comment type="caution">
    <text evidence="5">The sequence shown here is derived from an EMBL/GenBank/DDBJ whole genome shotgun (WGS) entry which is preliminary data.</text>
</comment>
<evidence type="ECO:0000256" key="3">
    <source>
        <dbReference type="ARBA" id="ARBA00022840"/>
    </source>
</evidence>
<dbReference type="SUPFAM" id="SSF52540">
    <property type="entry name" value="P-loop containing nucleoside triphosphate hydrolases"/>
    <property type="match status" value="1"/>
</dbReference>
<protein>
    <recommendedName>
        <fullName evidence="4">AAA+ ATPase domain-containing protein</fullName>
    </recommendedName>
</protein>
<evidence type="ECO:0000256" key="1">
    <source>
        <dbReference type="ARBA" id="ARBA00008059"/>
    </source>
</evidence>
<dbReference type="GO" id="GO:0006260">
    <property type="term" value="P:DNA replication"/>
    <property type="evidence" value="ECO:0007669"/>
    <property type="project" value="TreeGrafter"/>
</dbReference>
<dbReference type="InterPro" id="IPR047661">
    <property type="entry name" value="IstB"/>
</dbReference>
<reference evidence="5" key="1">
    <citation type="journal article" date="2015" name="Nature">
        <title>Complex archaea that bridge the gap between prokaryotes and eukaryotes.</title>
        <authorList>
            <person name="Spang A."/>
            <person name="Saw J.H."/>
            <person name="Jorgensen S.L."/>
            <person name="Zaremba-Niedzwiedzka K."/>
            <person name="Martijn J."/>
            <person name="Lind A.E."/>
            <person name="van Eijk R."/>
            <person name="Schleper C."/>
            <person name="Guy L."/>
            <person name="Ettema T.J."/>
        </authorList>
    </citation>
    <scope>NUCLEOTIDE SEQUENCE</scope>
</reference>
<dbReference type="AlphaFoldDB" id="A0A0F9IPK1"/>
<dbReference type="InterPro" id="IPR002611">
    <property type="entry name" value="IstB_ATP-bd"/>
</dbReference>
<evidence type="ECO:0000313" key="5">
    <source>
        <dbReference type="EMBL" id="KKM54004.1"/>
    </source>
</evidence>
<comment type="similarity">
    <text evidence="1">Belongs to the IS21/IS1162 putative ATP-binding protein family.</text>
</comment>
<dbReference type="PIRSF" id="PIRSF003073">
    <property type="entry name" value="DNAC_TnpB_IstB"/>
    <property type="match status" value="1"/>
</dbReference>
<sequence length="246" mass="28267">MKAYEKTMHLLSSLKLRGILSRLDEEINEAETMKVSYISFLNTLLQAEITDRRERRLRRNMAAAHFPVEKTIEGFEFGRVKGVTKSEVSQLLDFRWLDNHHNILWFGPPGVGKSHLSIALGIKAVEAGYTVCFEKINNLIKLLTTADIQRASGFRIKRIMKSDLVIIDEIGYTPIERKEANIFFNLISELYERSSIIITSNKSFDGWAEMMGDEIMTAALLDRLLHHARVFNLDGESYRLKGKEEE</sequence>
<evidence type="ECO:0000256" key="2">
    <source>
        <dbReference type="ARBA" id="ARBA00022741"/>
    </source>
</evidence>
<dbReference type="GO" id="GO:0005524">
    <property type="term" value="F:ATP binding"/>
    <property type="evidence" value="ECO:0007669"/>
    <property type="project" value="UniProtKB-KW"/>
</dbReference>
<dbReference type="InterPro" id="IPR027417">
    <property type="entry name" value="P-loop_NTPase"/>
</dbReference>
<evidence type="ECO:0000259" key="4">
    <source>
        <dbReference type="SMART" id="SM00382"/>
    </source>
</evidence>
<dbReference type="PANTHER" id="PTHR30050:SF4">
    <property type="entry name" value="ATP-BINDING PROTEIN RV3427C IN INSERTION SEQUENCE-RELATED"/>
    <property type="match status" value="1"/>
</dbReference>